<feature type="transmembrane region" description="Helical" evidence="4">
    <location>
        <begin position="342"/>
        <end position="361"/>
    </location>
</feature>
<proteinExistence type="predicted"/>
<evidence type="ECO:0000256" key="4">
    <source>
        <dbReference type="SAM" id="Phobius"/>
    </source>
</evidence>
<gene>
    <name evidence="5" type="ORF">GCM10017044_19380</name>
</gene>
<reference evidence="5" key="1">
    <citation type="journal article" date="2014" name="Int. J. Syst. Evol. Microbiol.">
        <title>Complete genome sequence of Corynebacterium casei LMG S-19264T (=DSM 44701T), isolated from a smear-ripened cheese.</title>
        <authorList>
            <consortium name="US DOE Joint Genome Institute (JGI-PGF)"/>
            <person name="Walter F."/>
            <person name="Albersmeier A."/>
            <person name="Kalinowski J."/>
            <person name="Ruckert C."/>
        </authorList>
    </citation>
    <scope>NUCLEOTIDE SEQUENCE</scope>
    <source>
        <strain evidence="5">KCTC 42590</strain>
    </source>
</reference>
<reference evidence="5" key="2">
    <citation type="submission" date="2020-09" db="EMBL/GenBank/DDBJ databases">
        <authorList>
            <person name="Sun Q."/>
            <person name="Kim S."/>
        </authorList>
    </citation>
    <scope>NUCLEOTIDE SEQUENCE</scope>
    <source>
        <strain evidence="5">KCTC 42590</strain>
    </source>
</reference>
<keyword evidence="3 4" id="KW-0472">Membrane</keyword>
<dbReference type="InterPro" id="IPR011701">
    <property type="entry name" value="MFS"/>
</dbReference>
<name>A0A919E6T8_9PROT</name>
<dbReference type="InterPro" id="IPR036259">
    <property type="entry name" value="MFS_trans_sf"/>
</dbReference>
<organism evidence="5 6">
    <name type="scientific">Kordiimonas sediminis</name>
    <dbReference type="NCBI Taxonomy" id="1735581"/>
    <lineage>
        <taxon>Bacteria</taxon>
        <taxon>Pseudomonadati</taxon>
        <taxon>Pseudomonadota</taxon>
        <taxon>Alphaproteobacteria</taxon>
        <taxon>Kordiimonadales</taxon>
        <taxon>Kordiimonadaceae</taxon>
        <taxon>Kordiimonas</taxon>
    </lineage>
</organism>
<dbReference type="Pfam" id="PF07690">
    <property type="entry name" value="MFS_1"/>
    <property type="match status" value="1"/>
</dbReference>
<feature type="transmembrane region" description="Helical" evidence="4">
    <location>
        <begin position="123"/>
        <end position="144"/>
    </location>
</feature>
<dbReference type="GO" id="GO:0022857">
    <property type="term" value="F:transmembrane transporter activity"/>
    <property type="evidence" value="ECO:0007669"/>
    <property type="project" value="InterPro"/>
</dbReference>
<feature type="transmembrane region" description="Helical" evidence="4">
    <location>
        <begin position="150"/>
        <end position="170"/>
    </location>
</feature>
<dbReference type="EMBL" id="BNCI01000002">
    <property type="protein sequence ID" value="GHF24791.1"/>
    <property type="molecule type" value="Genomic_DNA"/>
</dbReference>
<sequence>MAAAAPFCFAIWNALLNNFAIEAAAFGGREIGILHSVREIPGFLAFTAIFLLLMIREQAFALLALLILGTGVAVTGFFPSEYDLYITTLMMSIGFHYFETIQMSLSLQWLPKGEAPKQLGRQLSAKSFASILAFGLLWLLLETLQIDYKWLFLLGGGVTVALTLFIWAWFPRIDGHTPQRKSLILRKRYWLFYALTFMGGARRQIFVVFAGFLLVQKFGFSAAEVAGLYLANHIVTTWAAPKLGALIIRFGERATLITEYIGLIVVFTAYAVVQDPVVAAILYVVDHLFFSFAIAQKSYLQKIADPEDIAATSSVSFSINHIAAVVIPATFGTYLWSQDPAYVFYAGAIMAAVSLLLSFNVPRKPSEGNEVVYGRVVPIQA</sequence>
<feature type="transmembrane region" description="Helical" evidence="4">
    <location>
        <begin position="84"/>
        <end position="102"/>
    </location>
</feature>
<dbReference type="Gene3D" id="1.20.1250.20">
    <property type="entry name" value="MFS general substrate transporter like domains"/>
    <property type="match status" value="1"/>
</dbReference>
<keyword evidence="6" id="KW-1185">Reference proteome</keyword>
<comment type="caution">
    <text evidence="5">The sequence shown here is derived from an EMBL/GenBank/DDBJ whole genome shotgun (WGS) entry which is preliminary data.</text>
</comment>
<evidence type="ECO:0000313" key="6">
    <source>
        <dbReference type="Proteomes" id="UP000630923"/>
    </source>
</evidence>
<protein>
    <submittedName>
        <fullName evidence="5">MFS transporter</fullName>
    </submittedName>
</protein>
<feature type="transmembrane region" description="Helical" evidence="4">
    <location>
        <begin position="33"/>
        <end position="53"/>
    </location>
</feature>
<dbReference type="CDD" id="cd06174">
    <property type="entry name" value="MFS"/>
    <property type="match status" value="1"/>
</dbReference>
<feature type="transmembrane region" description="Helical" evidence="4">
    <location>
        <begin position="226"/>
        <end position="247"/>
    </location>
</feature>
<feature type="transmembrane region" description="Helical" evidence="4">
    <location>
        <begin position="60"/>
        <end position="78"/>
    </location>
</feature>
<evidence type="ECO:0000256" key="3">
    <source>
        <dbReference type="ARBA" id="ARBA00023136"/>
    </source>
</evidence>
<evidence type="ECO:0000313" key="5">
    <source>
        <dbReference type="EMBL" id="GHF24791.1"/>
    </source>
</evidence>
<evidence type="ECO:0000256" key="1">
    <source>
        <dbReference type="ARBA" id="ARBA00022692"/>
    </source>
</evidence>
<dbReference type="SUPFAM" id="SSF103473">
    <property type="entry name" value="MFS general substrate transporter"/>
    <property type="match status" value="1"/>
</dbReference>
<feature type="transmembrane region" description="Helical" evidence="4">
    <location>
        <begin position="190"/>
        <end position="214"/>
    </location>
</feature>
<accession>A0A919E6T8</accession>
<dbReference type="Proteomes" id="UP000630923">
    <property type="component" value="Unassembled WGS sequence"/>
</dbReference>
<evidence type="ECO:0000256" key="2">
    <source>
        <dbReference type="ARBA" id="ARBA00022989"/>
    </source>
</evidence>
<dbReference type="AlphaFoldDB" id="A0A919E6T8"/>
<keyword evidence="2 4" id="KW-1133">Transmembrane helix</keyword>
<keyword evidence="1 4" id="KW-0812">Transmembrane</keyword>